<dbReference type="RefSeq" id="WP_322856410.1">
    <property type="nucleotide sequence ID" value="NZ_JAYDCJ010000003.1"/>
</dbReference>
<organism evidence="1 2">
    <name type="scientific">Marinobacter qingdaonensis</name>
    <dbReference type="NCBI Taxonomy" id="3108486"/>
    <lineage>
        <taxon>Bacteria</taxon>
        <taxon>Pseudomonadati</taxon>
        <taxon>Pseudomonadota</taxon>
        <taxon>Gammaproteobacteria</taxon>
        <taxon>Pseudomonadales</taxon>
        <taxon>Marinobacteraceae</taxon>
        <taxon>Marinobacter</taxon>
    </lineage>
</organism>
<accession>A0ABU5P1N2</accession>
<evidence type="ECO:0008006" key="3">
    <source>
        <dbReference type="Google" id="ProtNLM"/>
    </source>
</evidence>
<reference evidence="1 2" key="1">
    <citation type="submission" date="2023-12" db="EMBL/GenBank/DDBJ databases">
        <title>Marinobacter qingdaonensis sp. nov., isolated from the intertidal sediment of Qingdao, PR China.</title>
        <authorList>
            <person name="Li Y."/>
        </authorList>
    </citation>
    <scope>NUCLEOTIDE SEQUENCE [LARGE SCALE GENOMIC DNA]</scope>
    <source>
        <strain evidence="1 2">ASW11-75</strain>
    </source>
</reference>
<protein>
    <recommendedName>
        <fullName evidence="3">Pyocin activator protein PrtN</fullName>
    </recommendedName>
</protein>
<proteinExistence type="predicted"/>
<keyword evidence="2" id="KW-1185">Reference proteome</keyword>
<dbReference type="EMBL" id="JAYDCJ010000003">
    <property type="protein sequence ID" value="MEA1081975.1"/>
    <property type="molecule type" value="Genomic_DNA"/>
</dbReference>
<evidence type="ECO:0000313" key="2">
    <source>
        <dbReference type="Proteomes" id="UP001305746"/>
    </source>
</evidence>
<sequence length="79" mass="8952">MTVDQFILTYPDHPLAGILKTMYIPGHQDFVLLKGAAVGMVMLAKHEKLFPDSVCDSLMDDLKPWESTRPRKPKPNEIN</sequence>
<comment type="caution">
    <text evidence="1">The sequence shown here is derived from an EMBL/GenBank/DDBJ whole genome shotgun (WGS) entry which is preliminary data.</text>
</comment>
<gene>
    <name evidence="1" type="ORF">U5822_14970</name>
</gene>
<dbReference type="Proteomes" id="UP001305746">
    <property type="component" value="Unassembled WGS sequence"/>
</dbReference>
<name>A0ABU5P1N2_9GAMM</name>
<evidence type="ECO:0000313" key="1">
    <source>
        <dbReference type="EMBL" id="MEA1081975.1"/>
    </source>
</evidence>